<comment type="caution">
    <text evidence="2">The sequence shown here is derived from an EMBL/GenBank/DDBJ whole genome shotgun (WGS) entry which is preliminary data.</text>
</comment>
<feature type="chain" id="PRO_5016319764" evidence="1">
    <location>
        <begin position="31"/>
        <end position="135"/>
    </location>
</feature>
<evidence type="ECO:0000256" key="1">
    <source>
        <dbReference type="SAM" id="SignalP"/>
    </source>
</evidence>
<proteinExistence type="predicted"/>
<sequence>MKVNFKKIITAIAATAMCAVPMAGSLSANAASSDTLILAEQATFKKAAVQNIAEFKSEAKLAKGWQHSSEYVGILDSASFSRITDGEEGWCGNEPKPFPVPDDDPWIIVIIPRPRPSGPAGPCFYKELGEFRRAN</sequence>
<dbReference type="AlphaFoldDB" id="A0A315YGH0"/>
<dbReference type="EMBL" id="QGDI01000016">
    <property type="protein sequence ID" value="PWJ10105.1"/>
    <property type="molecule type" value="Genomic_DNA"/>
</dbReference>
<organism evidence="2 3">
    <name type="scientific">Ruminococcus flavefaciens</name>
    <dbReference type="NCBI Taxonomy" id="1265"/>
    <lineage>
        <taxon>Bacteria</taxon>
        <taxon>Bacillati</taxon>
        <taxon>Bacillota</taxon>
        <taxon>Clostridia</taxon>
        <taxon>Eubacteriales</taxon>
        <taxon>Oscillospiraceae</taxon>
        <taxon>Ruminococcus</taxon>
    </lineage>
</organism>
<dbReference type="RefSeq" id="WP_109727869.1">
    <property type="nucleotide sequence ID" value="NZ_CACYST010000047.1"/>
</dbReference>
<name>A0A315YGH0_RUMFL</name>
<keyword evidence="1" id="KW-0732">Signal</keyword>
<dbReference type="OrthoDB" id="10015454at2"/>
<dbReference type="Proteomes" id="UP000245720">
    <property type="component" value="Unassembled WGS sequence"/>
</dbReference>
<reference evidence="2 3" key="1">
    <citation type="submission" date="2018-05" db="EMBL/GenBank/DDBJ databases">
        <title>The Hungate 1000. A catalogue of reference genomes from the rumen microbiome.</title>
        <authorList>
            <person name="Kelly W."/>
        </authorList>
    </citation>
    <scope>NUCLEOTIDE SEQUENCE [LARGE SCALE GENOMIC DNA]</scope>
    <source>
        <strain evidence="2 3">SAb67</strain>
    </source>
</reference>
<feature type="signal peptide" evidence="1">
    <location>
        <begin position="1"/>
        <end position="30"/>
    </location>
</feature>
<evidence type="ECO:0000313" key="3">
    <source>
        <dbReference type="Proteomes" id="UP000245720"/>
    </source>
</evidence>
<gene>
    <name evidence="2" type="ORF">IE37_03197</name>
</gene>
<evidence type="ECO:0000313" key="2">
    <source>
        <dbReference type="EMBL" id="PWJ10105.1"/>
    </source>
</evidence>
<accession>A0A315YGH0</accession>
<protein>
    <submittedName>
        <fullName evidence="2">Uncharacterized protein</fullName>
    </submittedName>
</protein>